<evidence type="ECO:0000256" key="4">
    <source>
        <dbReference type="ARBA" id="ARBA00022679"/>
    </source>
</evidence>
<dbReference type="SUPFAM" id="SSF52540">
    <property type="entry name" value="P-loop containing nucleoside triphosphate hydrolases"/>
    <property type="match status" value="1"/>
</dbReference>
<keyword evidence="4 9" id="KW-0808">Transferase</keyword>
<comment type="similarity">
    <text evidence="2 9">Belongs to the gluconokinase GntK/GntV family.</text>
</comment>
<dbReference type="EC" id="2.7.1.12" evidence="3 9"/>
<dbReference type="EMBL" id="WOSY01000010">
    <property type="protein sequence ID" value="NHN89232.1"/>
    <property type="molecule type" value="Genomic_DNA"/>
</dbReference>
<evidence type="ECO:0000256" key="7">
    <source>
        <dbReference type="ARBA" id="ARBA00022840"/>
    </source>
</evidence>
<dbReference type="Proteomes" id="UP000631653">
    <property type="component" value="Unassembled WGS sequence"/>
</dbReference>
<evidence type="ECO:0000256" key="1">
    <source>
        <dbReference type="ARBA" id="ARBA00004761"/>
    </source>
</evidence>
<evidence type="ECO:0000256" key="9">
    <source>
        <dbReference type="RuleBase" id="RU363066"/>
    </source>
</evidence>
<proteinExistence type="inferred from homology"/>
<dbReference type="Gene3D" id="3.40.50.300">
    <property type="entry name" value="P-loop containing nucleotide triphosphate hydrolases"/>
    <property type="match status" value="1"/>
</dbReference>
<accession>A0ABX0K243</accession>
<evidence type="ECO:0000256" key="2">
    <source>
        <dbReference type="ARBA" id="ARBA00008420"/>
    </source>
</evidence>
<comment type="catalytic activity">
    <reaction evidence="8 9">
        <text>D-gluconate + ATP = 6-phospho-D-gluconate + ADP + H(+)</text>
        <dbReference type="Rhea" id="RHEA:19433"/>
        <dbReference type="ChEBI" id="CHEBI:15378"/>
        <dbReference type="ChEBI" id="CHEBI:18391"/>
        <dbReference type="ChEBI" id="CHEBI:30616"/>
        <dbReference type="ChEBI" id="CHEBI:58759"/>
        <dbReference type="ChEBI" id="CHEBI:456216"/>
        <dbReference type="EC" id="2.7.1.12"/>
    </reaction>
</comment>
<dbReference type="PANTHER" id="PTHR43442:SF3">
    <property type="entry name" value="GLUCONOKINASE-RELATED"/>
    <property type="match status" value="1"/>
</dbReference>
<organism evidence="10 11">
    <name type="scientific">Acetobacter conturbans</name>
    <dbReference type="NCBI Taxonomy" id="1737472"/>
    <lineage>
        <taxon>Bacteria</taxon>
        <taxon>Pseudomonadati</taxon>
        <taxon>Pseudomonadota</taxon>
        <taxon>Alphaproteobacteria</taxon>
        <taxon>Acetobacterales</taxon>
        <taxon>Acetobacteraceae</taxon>
        <taxon>Acetobacter</taxon>
    </lineage>
</organism>
<dbReference type="CDD" id="cd02021">
    <property type="entry name" value="GntK"/>
    <property type="match status" value="1"/>
</dbReference>
<evidence type="ECO:0000313" key="11">
    <source>
        <dbReference type="Proteomes" id="UP000631653"/>
    </source>
</evidence>
<dbReference type="RefSeq" id="WP_173570562.1">
    <property type="nucleotide sequence ID" value="NZ_WOSY01000010.1"/>
</dbReference>
<reference evidence="10 11" key="1">
    <citation type="journal article" date="2020" name="Int. J. Syst. Evol. Microbiol.">
        <title>Novel acetic acid bacteria from cider fermentations: Acetobacter conturbans sp. nov. and Acetobacter fallax sp. nov.</title>
        <authorList>
            <person name="Sombolestani A.S."/>
            <person name="Cleenwerck I."/>
            <person name="Cnockaert M."/>
            <person name="Borremans W."/>
            <person name="Wieme A.D."/>
            <person name="De Vuyst L."/>
            <person name="Vandamme P."/>
        </authorList>
    </citation>
    <scope>NUCLEOTIDE SEQUENCE [LARGE SCALE GENOMIC DNA]</scope>
    <source>
        <strain evidence="10 11">LMG 1627</strain>
    </source>
</reference>
<name>A0ABX0K243_9PROT</name>
<dbReference type="Pfam" id="PF13671">
    <property type="entry name" value="AAA_33"/>
    <property type="match status" value="1"/>
</dbReference>
<keyword evidence="6 9" id="KW-0418">Kinase</keyword>
<comment type="pathway">
    <text evidence="1">Carbohydrate acid metabolism.</text>
</comment>
<keyword evidence="11" id="KW-1185">Reference proteome</keyword>
<comment type="caution">
    <text evidence="10">The sequence shown here is derived from an EMBL/GenBank/DDBJ whole genome shotgun (WGS) entry which is preliminary data.</text>
</comment>
<evidence type="ECO:0000256" key="8">
    <source>
        <dbReference type="ARBA" id="ARBA00048090"/>
    </source>
</evidence>
<dbReference type="PANTHER" id="PTHR43442">
    <property type="entry name" value="GLUCONOKINASE-RELATED"/>
    <property type="match status" value="1"/>
</dbReference>
<dbReference type="InterPro" id="IPR006001">
    <property type="entry name" value="Therm_gnt_kin"/>
</dbReference>
<keyword evidence="7 9" id="KW-0067">ATP-binding</keyword>
<dbReference type="NCBIfam" id="TIGR01313">
    <property type="entry name" value="therm_gnt_kin"/>
    <property type="match status" value="1"/>
</dbReference>
<gene>
    <name evidence="10" type="ORF">GOB81_11430</name>
</gene>
<dbReference type="InterPro" id="IPR027417">
    <property type="entry name" value="P-loop_NTPase"/>
</dbReference>
<evidence type="ECO:0000256" key="6">
    <source>
        <dbReference type="ARBA" id="ARBA00022777"/>
    </source>
</evidence>
<evidence type="ECO:0000313" key="10">
    <source>
        <dbReference type="EMBL" id="NHN89232.1"/>
    </source>
</evidence>
<protein>
    <recommendedName>
        <fullName evidence="3 9">Gluconokinase</fullName>
        <ecNumber evidence="3 9">2.7.1.12</ecNumber>
    </recommendedName>
</protein>
<sequence>MEHSSAADIRPRLLVVMGVSASGKSLVAEGLHHQLGWPFQEGDALHPPENIEKMAGGTPLTDKDRFPWLEKCRHWMADRAREGSGGILACSALKARYRDILRQDGLAVTFLFLKVPREELARRLQGRRQHFMPPSLLDSQLDTLEEPQSAEHVLLLEASESPAEIIAKALELLRMDQEN</sequence>
<evidence type="ECO:0000256" key="3">
    <source>
        <dbReference type="ARBA" id="ARBA00012054"/>
    </source>
</evidence>
<keyword evidence="5 9" id="KW-0547">Nucleotide-binding</keyword>
<evidence type="ECO:0000256" key="5">
    <source>
        <dbReference type="ARBA" id="ARBA00022741"/>
    </source>
</evidence>